<dbReference type="InterPro" id="IPR005467">
    <property type="entry name" value="His_kinase_dom"/>
</dbReference>
<feature type="coiled-coil region" evidence="7">
    <location>
        <begin position="45"/>
        <end position="86"/>
    </location>
</feature>
<dbReference type="SUPFAM" id="SSF55785">
    <property type="entry name" value="PYP-like sensor domain (PAS domain)"/>
    <property type="match status" value="1"/>
</dbReference>
<dbReference type="GO" id="GO:0000155">
    <property type="term" value="F:phosphorelay sensor kinase activity"/>
    <property type="evidence" value="ECO:0007669"/>
    <property type="project" value="InterPro"/>
</dbReference>
<evidence type="ECO:0000256" key="3">
    <source>
        <dbReference type="ARBA" id="ARBA00022553"/>
    </source>
</evidence>
<dbReference type="SUPFAM" id="SSF55874">
    <property type="entry name" value="ATPase domain of HSP90 chaperone/DNA topoisomerase II/histidine kinase"/>
    <property type="match status" value="1"/>
</dbReference>
<dbReference type="Gene3D" id="3.30.565.10">
    <property type="entry name" value="Histidine kinase-like ATPase, C-terminal domain"/>
    <property type="match status" value="1"/>
</dbReference>
<dbReference type="PANTHER" id="PTHR43047">
    <property type="entry name" value="TWO-COMPONENT HISTIDINE PROTEIN KINASE"/>
    <property type="match status" value="1"/>
</dbReference>
<dbReference type="GO" id="GO:0005886">
    <property type="term" value="C:plasma membrane"/>
    <property type="evidence" value="ECO:0007669"/>
    <property type="project" value="TreeGrafter"/>
</dbReference>
<dbReference type="PROSITE" id="PS50109">
    <property type="entry name" value="HIS_KIN"/>
    <property type="match status" value="1"/>
</dbReference>
<dbReference type="InterPro" id="IPR001789">
    <property type="entry name" value="Sig_transdc_resp-reg_receiver"/>
</dbReference>
<keyword evidence="7" id="KW-0175">Coiled coil</keyword>
<dbReference type="SUPFAM" id="SSF47384">
    <property type="entry name" value="Homodimeric domain of signal transducing histidine kinase"/>
    <property type="match status" value="1"/>
</dbReference>
<dbReference type="PRINTS" id="PR00344">
    <property type="entry name" value="BCTRLSENSOR"/>
</dbReference>
<evidence type="ECO:0000313" key="11">
    <source>
        <dbReference type="EMBL" id="MBP0484697.1"/>
    </source>
</evidence>
<dbReference type="Gene3D" id="3.40.50.2300">
    <property type="match status" value="1"/>
</dbReference>
<dbReference type="PANTHER" id="PTHR43047:SF9">
    <property type="entry name" value="HISTIDINE KINASE"/>
    <property type="match status" value="1"/>
</dbReference>
<dbReference type="Pfam" id="PF00072">
    <property type="entry name" value="Response_reg"/>
    <property type="match status" value="1"/>
</dbReference>
<name>A0A940S333_9RHOB</name>
<evidence type="ECO:0000256" key="5">
    <source>
        <dbReference type="ARBA" id="ARBA00022777"/>
    </source>
</evidence>
<dbReference type="AlphaFoldDB" id="A0A940S333"/>
<evidence type="ECO:0000256" key="4">
    <source>
        <dbReference type="ARBA" id="ARBA00022679"/>
    </source>
</evidence>
<dbReference type="SMART" id="SM00387">
    <property type="entry name" value="HATPase_c"/>
    <property type="match status" value="1"/>
</dbReference>
<dbReference type="Pfam" id="PF12860">
    <property type="entry name" value="PAS_7"/>
    <property type="match status" value="1"/>
</dbReference>
<proteinExistence type="predicted"/>
<feature type="domain" description="Histidine kinase" evidence="9">
    <location>
        <begin position="377"/>
        <end position="590"/>
    </location>
</feature>
<dbReference type="CDD" id="cd00075">
    <property type="entry name" value="HATPase"/>
    <property type="match status" value="1"/>
</dbReference>
<dbReference type="SMART" id="SM00448">
    <property type="entry name" value="REC"/>
    <property type="match status" value="1"/>
</dbReference>
<keyword evidence="5" id="KW-0418">Kinase</keyword>
<evidence type="ECO:0000259" key="9">
    <source>
        <dbReference type="PROSITE" id="PS50109"/>
    </source>
</evidence>
<dbReference type="InterPro" id="IPR003594">
    <property type="entry name" value="HATPase_dom"/>
</dbReference>
<evidence type="ECO:0000256" key="7">
    <source>
        <dbReference type="SAM" id="Coils"/>
    </source>
</evidence>
<dbReference type="CDD" id="cd00082">
    <property type="entry name" value="HisKA"/>
    <property type="match status" value="1"/>
</dbReference>
<dbReference type="GO" id="GO:0009927">
    <property type="term" value="F:histidine phosphotransfer kinase activity"/>
    <property type="evidence" value="ECO:0007669"/>
    <property type="project" value="TreeGrafter"/>
</dbReference>
<organism evidence="11 12">
    <name type="scientific">Sagittula salina</name>
    <dbReference type="NCBI Taxonomy" id="2820268"/>
    <lineage>
        <taxon>Bacteria</taxon>
        <taxon>Pseudomonadati</taxon>
        <taxon>Pseudomonadota</taxon>
        <taxon>Alphaproteobacteria</taxon>
        <taxon>Rhodobacterales</taxon>
        <taxon>Roseobacteraceae</taxon>
        <taxon>Sagittula</taxon>
    </lineage>
</organism>
<dbReference type="InterPro" id="IPR003661">
    <property type="entry name" value="HisK_dim/P_dom"/>
</dbReference>
<accession>A0A940S333</accession>
<dbReference type="SUPFAM" id="SSF52172">
    <property type="entry name" value="CheY-like"/>
    <property type="match status" value="1"/>
</dbReference>
<protein>
    <recommendedName>
        <fullName evidence="2">histidine kinase</fullName>
        <ecNumber evidence="2">2.7.13.3</ecNumber>
    </recommendedName>
</protein>
<dbReference type="Proteomes" id="UP000675940">
    <property type="component" value="Unassembled WGS sequence"/>
</dbReference>
<dbReference type="PROSITE" id="PS50110">
    <property type="entry name" value="RESPONSE_REGULATORY"/>
    <property type="match status" value="1"/>
</dbReference>
<gene>
    <name evidence="11" type="ORF">J5474_19670</name>
</gene>
<dbReference type="EC" id="2.7.13.3" evidence="2"/>
<dbReference type="Gene3D" id="3.30.450.20">
    <property type="entry name" value="PAS domain"/>
    <property type="match status" value="1"/>
</dbReference>
<dbReference type="Pfam" id="PF00512">
    <property type="entry name" value="HisKA"/>
    <property type="match status" value="1"/>
</dbReference>
<comment type="caution">
    <text evidence="11">The sequence shown here is derived from an EMBL/GenBank/DDBJ whole genome shotgun (WGS) entry which is preliminary data.</text>
</comment>
<dbReference type="EMBL" id="JAGISH010000016">
    <property type="protein sequence ID" value="MBP0484697.1"/>
    <property type="molecule type" value="Genomic_DNA"/>
</dbReference>
<keyword evidence="4" id="KW-0808">Transferase</keyword>
<evidence type="ECO:0000256" key="2">
    <source>
        <dbReference type="ARBA" id="ARBA00012438"/>
    </source>
</evidence>
<dbReference type="SMART" id="SM00388">
    <property type="entry name" value="HisKA"/>
    <property type="match status" value="1"/>
</dbReference>
<dbReference type="InterPro" id="IPR004358">
    <property type="entry name" value="Sig_transdc_His_kin-like_C"/>
</dbReference>
<dbReference type="InterPro" id="IPR036890">
    <property type="entry name" value="HATPase_C_sf"/>
</dbReference>
<dbReference type="RefSeq" id="WP_209363280.1">
    <property type="nucleotide sequence ID" value="NZ_JAGISH010000016.1"/>
</dbReference>
<keyword evidence="12" id="KW-1185">Reference proteome</keyword>
<comment type="catalytic activity">
    <reaction evidence="1">
        <text>ATP + protein L-histidine = ADP + protein N-phospho-L-histidine.</text>
        <dbReference type="EC" id="2.7.13.3"/>
    </reaction>
</comment>
<dbReference type="InterPro" id="IPR011006">
    <property type="entry name" value="CheY-like_superfamily"/>
</dbReference>
<evidence type="ECO:0000256" key="1">
    <source>
        <dbReference type="ARBA" id="ARBA00000085"/>
    </source>
</evidence>
<dbReference type="CDD" id="cd00156">
    <property type="entry name" value="REC"/>
    <property type="match status" value="1"/>
</dbReference>
<feature type="coiled-coil region" evidence="7">
    <location>
        <begin position="336"/>
        <end position="370"/>
    </location>
</feature>
<sequence length="765" mass="84620">MNLIDPLEPPELQLLRQTRIIEALVRRATRQNEVGQTAYSAFQSAIELQSQVAAKTRDLERAADELKSIRTERERTRKNLDEAMAVMGEGFALFTEGQLDICNDLFQHLLPDVAGEVVQGLPLPDYFDLMGRSRHVISTDRQISAGARGAPSASSVIELTEDRWYQLSLQRTSLDNTVLLLTDITAIVRQNRSEKEHLIDRQADYLQAVFDNMTSGVCSFSGDGDLVMHNQQFRQLTGLPMTALQKGMTLTRLLHLMTIRGFISDHTLLEVDEWRRELMRQGRLRRQVRSRAEQVIDLQANRMPDGGFLVELKDVTLEIRATETLEKRVKERTSELTDANARLTEQYEEKARVEEELRVAKERAEAAVSSKTRFLAAASHDLLQPINAAKLLLATLQTNAAQTEHAPMVGRLKGAFTSIEQLLHALLDISRLDSADRDTVSPSTLSLGAIMRSVYEDQTPLAEERGVRLQVSPCSAFVRSDPVYLLRSVQNLVVNAIQYTPGGGRVLLGCRRKAGRIVLQVWDTGIGIGAEDQTRIFEEFARAGNVTPGSGVGLGLSIVERTCRHLGHRLWMSSEIGVGSVFCIEFDEVQQELPLDTAPALPQAGESLENCIALVVENDEDVLYATCQTLETWGASVLAAKSTQEALAHMADMGMPPDILLVDYQLNGDDTGLRTIEAIRRDSATHVPAIMITADRRERLLRAGAEQDFAVMTKPVQVSRLRPLIEWKLRARQESGQKSGPNSGPGSGPAPKVFGDSPGPVASLG</sequence>
<feature type="modified residue" description="4-aspartylphosphate" evidence="6">
    <location>
        <position position="663"/>
    </location>
</feature>
<evidence type="ECO:0000313" key="12">
    <source>
        <dbReference type="Proteomes" id="UP000675940"/>
    </source>
</evidence>
<reference evidence="11" key="1">
    <citation type="submission" date="2021-03" db="EMBL/GenBank/DDBJ databases">
        <title>Sagittula salina sp. nov. strain M10.9X isolated from the marine waste.</title>
        <authorList>
            <person name="Satari L."/>
            <person name="Molina-Menor E."/>
            <person name="Vidal-Verdu A."/>
            <person name="Pascual J."/>
            <person name="Pereto J."/>
            <person name="Porcar M."/>
        </authorList>
    </citation>
    <scope>NUCLEOTIDE SEQUENCE</scope>
    <source>
        <strain evidence="11">M10.9X</strain>
    </source>
</reference>
<evidence type="ECO:0000259" key="10">
    <source>
        <dbReference type="PROSITE" id="PS50110"/>
    </source>
</evidence>
<dbReference type="Gene3D" id="1.10.287.130">
    <property type="match status" value="1"/>
</dbReference>
<keyword evidence="3 6" id="KW-0597">Phosphoprotein</keyword>
<dbReference type="InterPro" id="IPR036097">
    <property type="entry name" value="HisK_dim/P_sf"/>
</dbReference>
<feature type="domain" description="Response regulatory" evidence="10">
    <location>
        <begin position="612"/>
        <end position="729"/>
    </location>
</feature>
<evidence type="ECO:0000256" key="8">
    <source>
        <dbReference type="SAM" id="MobiDB-lite"/>
    </source>
</evidence>
<dbReference type="InterPro" id="IPR035965">
    <property type="entry name" value="PAS-like_dom_sf"/>
</dbReference>
<evidence type="ECO:0000256" key="6">
    <source>
        <dbReference type="PROSITE-ProRule" id="PRU00169"/>
    </source>
</evidence>
<feature type="region of interest" description="Disordered" evidence="8">
    <location>
        <begin position="730"/>
        <end position="765"/>
    </location>
</feature>
<dbReference type="Pfam" id="PF02518">
    <property type="entry name" value="HATPase_c"/>
    <property type="match status" value="1"/>
</dbReference>